<dbReference type="Pfam" id="PF01408">
    <property type="entry name" value="GFO_IDH_MocA"/>
    <property type="match status" value="1"/>
</dbReference>
<protein>
    <submittedName>
        <fullName evidence="3">Predicted dehydrogenase</fullName>
    </submittedName>
</protein>
<dbReference type="PANTHER" id="PTHR43249:SF1">
    <property type="entry name" value="D-GLUCOSIDE 3-DEHYDROGENASE"/>
    <property type="match status" value="1"/>
</dbReference>
<dbReference type="SUPFAM" id="SSF51735">
    <property type="entry name" value="NAD(P)-binding Rossmann-fold domains"/>
    <property type="match status" value="1"/>
</dbReference>
<dbReference type="SUPFAM" id="SSF55347">
    <property type="entry name" value="Glyceraldehyde-3-phosphate dehydrogenase-like, C-terminal domain"/>
    <property type="match status" value="1"/>
</dbReference>
<dbReference type="Pfam" id="PF22725">
    <property type="entry name" value="GFO_IDH_MocA_C3"/>
    <property type="match status" value="1"/>
</dbReference>
<organism evidence="3 4">
    <name type="scientific">Thalassobacillus cyri</name>
    <dbReference type="NCBI Taxonomy" id="571932"/>
    <lineage>
        <taxon>Bacteria</taxon>
        <taxon>Bacillati</taxon>
        <taxon>Bacillota</taxon>
        <taxon>Bacilli</taxon>
        <taxon>Bacillales</taxon>
        <taxon>Bacillaceae</taxon>
        <taxon>Thalassobacillus</taxon>
    </lineage>
</organism>
<dbReference type="InterPro" id="IPR052515">
    <property type="entry name" value="Gfo/Idh/MocA_Oxidoreductase"/>
</dbReference>
<keyword evidence="4" id="KW-1185">Reference proteome</keyword>
<dbReference type="InterPro" id="IPR036291">
    <property type="entry name" value="NAD(P)-bd_dom_sf"/>
</dbReference>
<dbReference type="InterPro" id="IPR000683">
    <property type="entry name" value="Gfo/Idh/MocA-like_OxRdtase_N"/>
</dbReference>
<evidence type="ECO:0000259" key="2">
    <source>
        <dbReference type="Pfam" id="PF22725"/>
    </source>
</evidence>
<dbReference type="EMBL" id="FNQR01000004">
    <property type="protein sequence ID" value="SEA36883.1"/>
    <property type="molecule type" value="Genomic_DNA"/>
</dbReference>
<gene>
    <name evidence="3" type="ORF">SAMN05421743_104139</name>
</gene>
<proteinExistence type="predicted"/>
<evidence type="ECO:0000313" key="3">
    <source>
        <dbReference type="EMBL" id="SEA36883.1"/>
    </source>
</evidence>
<accession>A0A1H4ALR5</accession>
<dbReference type="Gene3D" id="3.40.50.720">
    <property type="entry name" value="NAD(P)-binding Rossmann-like Domain"/>
    <property type="match status" value="1"/>
</dbReference>
<dbReference type="Proteomes" id="UP000198584">
    <property type="component" value="Unassembled WGS sequence"/>
</dbReference>
<dbReference type="AlphaFoldDB" id="A0A1H4ALR5"/>
<dbReference type="InterPro" id="IPR055170">
    <property type="entry name" value="GFO_IDH_MocA-like_dom"/>
</dbReference>
<evidence type="ECO:0000259" key="1">
    <source>
        <dbReference type="Pfam" id="PF01408"/>
    </source>
</evidence>
<dbReference type="STRING" id="571932.SAMN05421743_104139"/>
<dbReference type="OrthoDB" id="9815825at2"/>
<feature type="domain" description="Gfo/Idh/MocA-like oxidoreductase N-terminal" evidence="1">
    <location>
        <begin position="5"/>
        <end position="123"/>
    </location>
</feature>
<dbReference type="Gene3D" id="3.30.360.10">
    <property type="entry name" value="Dihydrodipicolinate Reductase, domain 2"/>
    <property type="match status" value="1"/>
</dbReference>
<evidence type="ECO:0000313" key="4">
    <source>
        <dbReference type="Proteomes" id="UP000198584"/>
    </source>
</evidence>
<reference evidence="3 4" key="1">
    <citation type="submission" date="2016-10" db="EMBL/GenBank/DDBJ databases">
        <authorList>
            <person name="de Groot N.N."/>
        </authorList>
    </citation>
    <scope>NUCLEOTIDE SEQUENCE [LARGE SCALE GENOMIC DNA]</scope>
    <source>
        <strain evidence="3 4">CCM7597</strain>
    </source>
</reference>
<feature type="domain" description="GFO/IDH/MocA-like oxidoreductase" evidence="2">
    <location>
        <begin position="133"/>
        <end position="270"/>
    </location>
</feature>
<sequence length="347" mass="38443">MMPKLRMGIIGVGGIATQRHIPAYQSLSDQVEVTAIQDVNGKRAKQVAEQFDIPHVFEDYGMLFEHVDAVTICTPNKFHAEMSIAALEAGVHVICEKPMAMSTEEGKAMVKAAKKNDRLLSIAYHYRYTPEAQLAKTLITNGEIGDPLVTRVQALRRRKVPGWGVFTNKELQGGGSLIDFGCHLLDLSLWLLDDPKPVEVMGRTYDRLSKIPGQVNDWGPFDHETFNVDDHVTSYITFENGMSMQFETSWAANIKEDKTSLSISGVDGGLDVYPFELYQAKYGAVWDSKVKLPKEELSPGVLQAKNFVDSCLGDAQLVVEPEQALKVTELMEAIYLSSETGSSIKLV</sequence>
<dbReference type="GO" id="GO:0000166">
    <property type="term" value="F:nucleotide binding"/>
    <property type="evidence" value="ECO:0007669"/>
    <property type="project" value="InterPro"/>
</dbReference>
<dbReference type="PANTHER" id="PTHR43249">
    <property type="entry name" value="UDP-N-ACETYL-2-AMINO-2-DEOXY-D-GLUCURONATE OXIDASE"/>
    <property type="match status" value="1"/>
</dbReference>
<name>A0A1H4ALR5_9BACI</name>